<sequence length="104" mass="11426">MESRIQMKSRFCNNATTQSNALDGCACAGPVPTRWTGQPSSLWANLMLLSNSSSYQSGLLFITRELGINSTRTTSYLQKSTARACVALRGRDKWCKGTISEWVG</sequence>
<dbReference type="AlphaFoldDB" id="A0AAD3NMX9"/>
<organism evidence="1 2">
    <name type="scientific">Cryptomeria japonica</name>
    <name type="common">Japanese cedar</name>
    <name type="synonym">Cupressus japonica</name>
    <dbReference type="NCBI Taxonomy" id="3369"/>
    <lineage>
        <taxon>Eukaryota</taxon>
        <taxon>Viridiplantae</taxon>
        <taxon>Streptophyta</taxon>
        <taxon>Embryophyta</taxon>
        <taxon>Tracheophyta</taxon>
        <taxon>Spermatophyta</taxon>
        <taxon>Pinopsida</taxon>
        <taxon>Pinidae</taxon>
        <taxon>Conifers II</taxon>
        <taxon>Cupressales</taxon>
        <taxon>Cupressaceae</taxon>
        <taxon>Cryptomeria</taxon>
    </lineage>
</organism>
<protein>
    <submittedName>
        <fullName evidence="1">Uncharacterized protein</fullName>
    </submittedName>
</protein>
<evidence type="ECO:0000313" key="2">
    <source>
        <dbReference type="Proteomes" id="UP001234787"/>
    </source>
</evidence>
<keyword evidence="2" id="KW-1185">Reference proteome</keyword>
<dbReference type="EMBL" id="BSEH01000022">
    <property type="protein sequence ID" value="GLJ56541.1"/>
    <property type="molecule type" value="Genomic_DNA"/>
</dbReference>
<comment type="caution">
    <text evidence="1">The sequence shown here is derived from an EMBL/GenBank/DDBJ whole genome shotgun (WGS) entry which is preliminary data.</text>
</comment>
<gene>
    <name evidence="1" type="ORF">SUGI_1227270</name>
</gene>
<accession>A0AAD3NMX9</accession>
<name>A0AAD3NMX9_CRYJA</name>
<proteinExistence type="predicted"/>
<dbReference type="Proteomes" id="UP001234787">
    <property type="component" value="Unassembled WGS sequence"/>
</dbReference>
<reference evidence="1" key="1">
    <citation type="submission" date="2022-12" db="EMBL/GenBank/DDBJ databases">
        <title>Chromosome-Level Genome Assembly of Japanese Cedar (Cryptomeriajaponica D. Don).</title>
        <authorList>
            <person name="Fujino T."/>
            <person name="Yamaguchi K."/>
            <person name="Yokoyama T."/>
            <person name="Hamanaka T."/>
            <person name="Harazono Y."/>
            <person name="Kamada H."/>
            <person name="Kobayashi W."/>
            <person name="Ujino-Ihara T."/>
            <person name="Uchiyama K."/>
            <person name="Matsumoto A."/>
            <person name="Izuno A."/>
            <person name="Tsumura Y."/>
            <person name="Toyoda A."/>
            <person name="Shigenobu S."/>
            <person name="Moriguchi Y."/>
            <person name="Ueno S."/>
            <person name="Kasahara M."/>
        </authorList>
    </citation>
    <scope>NUCLEOTIDE SEQUENCE</scope>
</reference>
<evidence type="ECO:0000313" key="1">
    <source>
        <dbReference type="EMBL" id="GLJ56541.1"/>
    </source>
</evidence>